<dbReference type="PROSITE" id="PS51257">
    <property type="entry name" value="PROKAR_LIPOPROTEIN"/>
    <property type="match status" value="1"/>
</dbReference>
<sequence length="246" mass="27679">MKMKYPAVIILCCTLIACQKNAGSIKKNGPADPPALRLWAGADSTVALSTWELTGNSFTISNDHPDIAQVTTDHKNLKVHAYKPGKATITITNDQQKQFKVLVQPVDMLSNNPGNWVSAAKDGMKSYVTVITNNQKLTDSLYQALWRKLDDKGANGIFRYAFTTGQFFFTAATTPRVDKEGSWTYDQLRLTLTYADSKEIYQIIPLQSIYLIELRRTLTAELQQQFPDAGITEVSTHQYFAYHRFL</sequence>
<keyword evidence="1" id="KW-0732">Signal</keyword>
<organism evidence="2 3">
    <name type="scientific">Niabella pedocola</name>
    <dbReference type="NCBI Taxonomy" id="1752077"/>
    <lineage>
        <taxon>Bacteria</taxon>
        <taxon>Pseudomonadati</taxon>
        <taxon>Bacteroidota</taxon>
        <taxon>Chitinophagia</taxon>
        <taxon>Chitinophagales</taxon>
        <taxon>Chitinophagaceae</taxon>
        <taxon>Niabella</taxon>
    </lineage>
</organism>
<evidence type="ECO:0000256" key="1">
    <source>
        <dbReference type="SAM" id="SignalP"/>
    </source>
</evidence>
<dbReference type="RefSeq" id="WP_231004269.1">
    <property type="nucleotide sequence ID" value="NZ_JAJNEC010000005.1"/>
</dbReference>
<comment type="caution">
    <text evidence="2">The sequence shown here is derived from an EMBL/GenBank/DDBJ whole genome shotgun (WGS) entry which is preliminary data.</text>
</comment>
<reference evidence="2 3" key="1">
    <citation type="submission" date="2021-11" db="EMBL/GenBank/DDBJ databases">
        <title>Genomic of Niabella pedocola.</title>
        <authorList>
            <person name="Wu T."/>
        </authorList>
    </citation>
    <scope>NUCLEOTIDE SEQUENCE [LARGE SCALE GENOMIC DNA]</scope>
    <source>
        <strain evidence="2 3">JCM 31011</strain>
    </source>
</reference>
<gene>
    <name evidence="2" type="ORF">LQ567_09510</name>
</gene>
<evidence type="ECO:0000313" key="3">
    <source>
        <dbReference type="Proteomes" id="UP001199816"/>
    </source>
</evidence>
<protein>
    <recommendedName>
        <fullName evidence="4">BIG2 domain-containing protein</fullName>
    </recommendedName>
</protein>
<keyword evidence="3" id="KW-1185">Reference proteome</keyword>
<evidence type="ECO:0000313" key="2">
    <source>
        <dbReference type="EMBL" id="MCD2422998.1"/>
    </source>
</evidence>
<accession>A0ABS8PPG9</accession>
<feature type="chain" id="PRO_5046584075" description="BIG2 domain-containing protein" evidence="1">
    <location>
        <begin position="23"/>
        <end position="246"/>
    </location>
</feature>
<proteinExistence type="predicted"/>
<dbReference type="Gene3D" id="2.60.40.1080">
    <property type="match status" value="1"/>
</dbReference>
<feature type="signal peptide" evidence="1">
    <location>
        <begin position="1"/>
        <end position="22"/>
    </location>
</feature>
<name>A0ABS8PPG9_9BACT</name>
<dbReference type="Proteomes" id="UP001199816">
    <property type="component" value="Unassembled WGS sequence"/>
</dbReference>
<dbReference type="EMBL" id="JAJNEC010000005">
    <property type="protein sequence ID" value="MCD2422998.1"/>
    <property type="molecule type" value="Genomic_DNA"/>
</dbReference>
<evidence type="ECO:0008006" key="4">
    <source>
        <dbReference type="Google" id="ProtNLM"/>
    </source>
</evidence>